<dbReference type="EMBL" id="ML996179">
    <property type="protein sequence ID" value="KAF2732306.1"/>
    <property type="molecule type" value="Genomic_DNA"/>
</dbReference>
<keyword evidence="3" id="KW-0442">Lipid degradation</keyword>
<evidence type="ECO:0000256" key="5">
    <source>
        <dbReference type="SAM" id="SignalP"/>
    </source>
</evidence>
<feature type="signal peptide" evidence="5">
    <location>
        <begin position="1"/>
        <end position="19"/>
    </location>
</feature>
<protein>
    <recommendedName>
        <fullName evidence="1">1-alkyl-2-acetylglycerophosphocholine esterase</fullName>
        <ecNumber evidence="1">3.1.1.47</ecNumber>
    </recommendedName>
</protein>
<dbReference type="Gene3D" id="3.40.50.1820">
    <property type="entry name" value="alpha/beta hydrolase"/>
    <property type="match status" value="1"/>
</dbReference>
<dbReference type="OrthoDB" id="2363873at2759"/>
<dbReference type="PANTHER" id="PTHR10272">
    <property type="entry name" value="PLATELET-ACTIVATING FACTOR ACETYLHYDROLASE"/>
    <property type="match status" value="1"/>
</dbReference>
<dbReference type="PANTHER" id="PTHR10272:SF14">
    <property type="entry name" value="PAF ACETYLHYDROLASE FAMILY PROTEIN"/>
    <property type="match status" value="1"/>
</dbReference>
<feature type="chain" id="PRO_5040117934" description="1-alkyl-2-acetylglycerophosphocholine esterase" evidence="5">
    <location>
        <begin position="20"/>
        <end position="383"/>
    </location>
</feature>
<keyword evidence="5" id="KW-0732">Signal</keyword>
<dbReference type="Pfam" id="PF03403">
    <property type="entry name" value="PAF-AH_p_II"/>
    <property type="match status" value="1"/>
</dbReference>
<dbReference type="SUPFAM" id="SSF53474">
    <property type="entry name" value="alpha/beta-Hydrolases"/>
    <property type="match status" value="1"/>
</dbReference>
<keyword evidence="2" id="KW-0378">Hydrolase</keyword>
<accession>A0A9P4QWP7</accession>
<dbReference type="GO" id="GO:0016042">
    <property type="term" value="P:lipid catabolic process"/>
    <property type="evidence" value="ECO:0007669"/>
    <property type="project" value="UniProtKB-KW"/>
</dbReference>
<dbReference type="EC" id="3.1.1.47" evidence="1"/>
<evidence type="ECO:0000256" key="3">
    <source>
        <dbReference type="ARBA" id="ARBA00022963"/>
    </source>
</evidence>
<evidence type="ECO:0000313" key="6">
    <source>
        <dbReference type="EMBL" id="KAF2732306.1"/>
    </source>
</evidence>
<sequence>MLLPFLLLTSTLLARTSQTENGTFALPLGRGPFRTSLQHAELVDNSRLDPWNASHVRRLMISRFDPVPPANCTSIEVPYLTPRVAEEEDEILGGYDYPTGLWEKARLQVCNMTYMECSMAKRDAPIAMFSAGLNTTRLFSQSLVQEIASHGLTVVLVDHPYDTDIVEFPNGDVIFGNHVKKPENGNSSSVEFALEVRAQDISFVMDTLGISSDDKVVMFGHSFGGAATATVMLHDERIRAGVNIDGMMFGPVLNTSLGSQSDPQAFLLWGSQGHNTTEDATWGDFWETLKGSSYVDWAKEFTIVNSTHGSAWDLNMLVDVTGIRGNLSELALSGVGPIPAAPIWNILGRYIPAFFRFALGLEPEDEILQGPSDEFPDVLILRQ</sequence>
<name>A0A9P4QWP7_9PLEO</name>
<evidence type="ECO:0000313" key="7">
    <source>
        <dbReference type="Proteomes" id="UP000799444"/>
    </source>
</evidence>
<evidence type="ECO:0000256" key="4">
    <source>
        <dbReference type="ARBA" id="ARBA00023098"/>
    </source>
</evidence>
<keyword evidence="4" id="KW-0443">Lipid metabolism</keyword>
<keyword evidence="7" id="KW-1185">Reference proteome</keyword>
<dbReference type="InterPro" id="IPR029058">
    <property type="entry name" value="AB_hydrolase_fold"/>
</dbReference>
<dbReference type="GO" id="GO:0003847">
    <property type="term" value="F:1-alkyl-2-acetylglycerophosphocholine esterase activity"/>
    <property type="evidence" value="ECO:0007669"/>
    <property type="project" value="UniProtKB-EC"/>
</dbReference>
<comment type="caution">
    <text evidence="6">The sequence shown here is derived from an EMBL/GenBank/DDBJ whole genome shotgun (WGS) entry which is preliminary data.</text>
</comment>
<reference evidence="6" key="1">
    <citation type="journal article" date="2020" name="Stud. Mycol.">
        <title>101 Dothideomycetes genomes: a test case for predicting lifestyles and emergence of pathogens.</title>
        <authorList>
            <person name="Haridas S."/>
            <person name="Albert R."/>
            <person name="Binder M."/>
            <person name="Bloem J."/>
            <person name="Labutti K."/>
            <person name="Salamov A."/>
            <person name="Andreopoulos B."/>
            <person name="Baker S."/>
            <person name="Barry K."/>
            <person name="Bills G."/>
            <person name="Bluhm B."/>
            <person name="Cannon C."/>
            <person name="Castanera R."/>
            <person name="Culley D."/>
            <person name="Daum C."/>
            <person name="Ezra D."/>
            <person name="Gonzalez J."/>
            <person name="Henrissat B."/>
            <person name="Kuo A."/>
            <person name="Liang C."/>
            <person name="Lipzen A."/>
            <person name="Lutzoni F."/>
            <person name="Magnuson J."/>
            <person name="Mondo S."/>
            <person name="Nolan M."/>
            <person name="Ohm R."/>
            <person name="Pangilinan J."/>
            <person name="Park H.-J."/>
            <person name="Ramirez L."/>
            <person name="Alfaro M."/>
            <person name="Sun H."/>
            <person name="Tritt A."/>
            <person name="Yoshinaga Y."/>
            <person name="Zwiers L.-H."/>
            <person name="Turgeon B."/>
            <person name="Goodwin S."/>
            <person name="Spatafora J."/>
            <person name="Crous P."/>
            <person name="Grigoriev I."/>
        </authorList>
    </citation>
    <scope>NUCLEOTIDE SEQUENCE</scope>
    <source>
        <strain evidence="6">CBS 125425</strain>
    </source>
</reference>
<dbReference type="Proteomes" id="UP000799444">
    <property type="component" value="Unassembled WGS sequence"/>
</dbReference>
<organism evidence="6 7">
    <name type="scientific">Polyplosphaeria fusca</name>
    <dbReference type="NCBI Taxonomy" id="682080"/>
    <lineage>
        <taxon>Eukaryota</taxon>
        <taxon>Fungi</taxon>
        <taxon>Dikarya</taxon>
        <taxon>Ascomycota</taxon>
        <taxon>Pezizomycotina</taxon>
        <taxon>Dothideomycetes</taxon>
        <taxon>Pleosporomycetidae</taxon>
        <taxon>Pleosporales</taxon>
        <taxon>Tetraplosphaeriaceae</taxon>
        <taxon>Polyplosphaeria</taxon>
    </lineage>
</organism>
<dbReference type="AlphaFoldDB" id="A0A9P4QWP7"/>
<evidence type="ECO:0000256" key="2">
    <source>
        <dbReference type="ARBA" id="ARBA00022801"/>
    </source>
</evidence>
<evidence type="ECO:0000256" key="1">
    <source>
        <dbReference type="ARBA" id="ARBA00013201"/>
    </source>
</evidence>
<gene>
    <name evidence="6" type="ORF">EJ04DRAFT_513972</name>
</gene>
<proteinExistence type="predicted"/>